<dbReference type="Gene3D" id="3.40.50.2000">
    <property type="entry name" value="Glycogen Phosphorylase B"/>
    <property type="match status" value="2"/>
</dbReference>
<dbReference type="InterPro" id="IPR001296">
    <property type="entry name" value="Glyco_trans_1"/>
</dbReference>
<keyword evidence="5" id="KW-1185">Reference proteome</keyword>
<dbReference type="KEGG" id="bhu:bhn_I0414"/>
<dbReference type="GO" id="GO:0009103">
    <property type="term" value="P:lipopolysaccharide biosynthetic process"/>
    <property type="evidence" value="ECO:0007669"/>
    <property type="project" value="TreeGrafter"/>
</dbReference>
<dbReference type="Pfam" id="PF00534">
    <property type="entry name" value="Glycos_transf_1"/>
    <property type="match status" value="1"/>
</dbReference>
<dbReference type="PANTHER" id="PTHR46401">
    <property type="entry name" value="GLYCOSYLTRANSFERASE WBBK-RELATED"/>
    <property type="match status" value="1"/>
</dbReference>
<sequence>MDNRYKNKEKLNIAMLGQKRVPSREGGVEVVVEELSTRMAALGHKVTCFNRSGHHVAGQQYDNDVTGEYKKVKLVNVPTINRRGFAAATSSYFGAIMAAFGPYDIVHFHAEGPCAAMWIPKLFGKRCIATIHGLDHKRQKWGRLASRYIMAGEKGAVKHADEIIVLSKSVQDYFQNKYGRKTVLIPNGVNRPVTVLPTQIEKKYGLQKDGYFLYLGRLVPEKGLEYLIKAYKDLDTDKKLVIAGGSSDMKEFEDKIQSLAKGDDRIIFTGFVQGRTLAELLSNAYVYVIPSDLEGMPLTLLEAMSYGNCCLTSDIPECTEVVEDRAISFHKGDVTDLRSKLKELDESPEKVAQYKEKAAEFICGKYDWDKVTEKTLELYRGL</sequence>
<reference evidence="5" key="1">
    <citation type="submission" date="2016-10" db="EMBL/GenBank/DDBJ databases">
        <title>The complete genome sequence of the rumen bacterium Butyrivibrio hungatei MB2003.</title>
        <authorList>
            <person name="Palevich N."/>
            <person name="Kelly W.J."/>
            <person name="Leahy S.C."/>
            <person name="Altermann E."/>
            <person name="Rakonjac J."/>
            <person name="Attwood G.T."/>
        </authorList>
    </citation>
    <scope>NUCLEOTIDE SEQUENCE [LARGE SCALE GENOMIC DNA]</scope>
    <source>
        <strain evidence="5">MB2003</strain>
    </source>
</reference>
<accession>A0A1D9NYP4</accession>
<dbReference type="AlphaFoldDB" id="A0A1D9NYP4"/>
<evidence type="ECO:0000313" key="5">
    <source>
        <dbReference type="Proteomes" id="UP000179284"/>
    </source>
</evidence>
<dbReference type="PANTHER" id="PTHR46401:SF2">
    <property type="entry name" value="GLYCOSYLTRANSFERASE WBBK-RELATED"/>
    <property type="match status" value="1"/>
</dbReference>
<dbReference type="RefSeq" id="WP_071175222.1">
    <property type="nucleotide sequence ID" value="NZ_CP017831.1"/>
</dbReference>
<evidence type="ECO:0000256" key="1">
    <source>
        <dbReference type="ARBA" id="ARBA00022679"/>
    </source>
</evidence>
<proteinExistence type="predicted"/>
<name>A0A1D9NYP4_9FIRM</name>
<gene>
    <name evidence="4" type="ORF">bhn_I0414</name>
</gene>
<protein>
    <submittedName>
        <fullName evidence="4">Glycosyl transferase GT4 family</fullName>
    </submittedName>
</protein>
<feature type="domain" description="Glycosyl transferase family 1" evidence="2">
    <location>
        <begin position="200"/>
        <end position="360"/>
    </location>
</feature>
<dbReference type="EMBL" id="CP017831">
    <property type="protein sequence ID" value="AOZ95448.1"/>
    <property type="molecule type" value="Genomic_DNA"/>
</dbReference>
<dbReference type="InterPro" id="IPR028098">
    <property type="entry name" value="Glyco_trans_4-like_N"/>
</dbReference>
<dbReference type="CDD" id="cd03801">
    <property type="entry name" value="GT4_PimA-like"/>
    <property type="match status" value="1"/>
</dbReference>
<dbReference type="Pfam" id="PF13439">
    <property type="entry name" value="Glyco_transf_4"/>
    <property type="match status" value="1"/>
</dbReference>
<dbReference type="SUPFAM" id="SSF53756">
    <property type="entry name" value="UDP-Glycosyltransferase/glycogen phosphorylase"/>
    <property type="match status" value="1"/>
</dbReference>
<keyword evidence="1 4" id="KW-0808">Transferase</keyword>
<organism evidence="4 5">
    <name type="scientific">Butyrivibrio hungatei</name>
    <dbReference type="NCBI Taxonomy" id="185008"/>
    <lineage>
        <taxon>Bacteria</taxon>
        <taxon>Bacillati</taxon>
        <taxon>Bacillota</taxon>
        <taxon>Clostridia</taxon>
        <taxon>Lachnospirales</taxon>
        <taxon>Lachnospiraceae</taxon>
        <taxon>Butyrivibrio</taxon>
    </lineage>
</organism>
<evidence type="ECO:0000313" key="4">
    <source>
        <dbReference type="EMBL" id="AOZ95448.1"/>
    </source>
</evidence>
<dbReference type="Proteomes" id="UP000179284">
    <property type="component" value="Chromosome I"/>
</dbReference>
<evidence type="ECO:0000259" key="2">
    <source>
        <dbReference type="Pfam" id="PF00534"/>
    </source>
</evidence>
<evidence type="ECO:0000259" key="3">
    <source>
        <dbReference type="Pfam" id="PF13439"/>
    </source>
</evidence>
<feature type="domain" description="Glycosyltransferase subfamily 4-like N-terminal" evidence="3">
    <location>
        <begin position="26"/>
        <end position="190"/>
    </location>
</feature>
<dbReference type="GO" id="GO:0016757">
    <property type="term" value="F:glycosyltransferase activity"/>
    <property type="evidence" value="ECO:0007669"/>
    <property type="project" value="InterPro"/>
</dbReference>